<gene>
    <name evidence="2" type="ORF">AAF712_004974</name>
</gene>
<organism evidence="2 3">
    <name type="scientific">Marasmius tenuissimus</name>
    <dbReference type="NCBI Taxonomy" id="585030"/>
    <lineage>
        <taxon>Eukaryota</taxon>
        <taxon>Fungi</taxon>
        <taxon>Dikarya</taxon>
        <taxon>Basidiomycota</taxon>
        <taxon>Agaricomycotina</taxon>
        <taxon>Agaricomycetes</taxon>
        <taxon>Agaricomycetidae</taxon>
        <taxon>Agaricales</taxon>
        <taxon>Marasmiineae</taxon>
        <taxon>Marasmiaceae</taxon>
        <taxon>Marasmius</taxon>
    </lineage>
</organism>
<evidence type="ECO:0000313" key="2">
    <source>
        <dbReference type="EMBL" id="KAL0068070.1"/>
    </source>
</evidence>
<accession>A0ABR3A284</accession>
<protein>
    <submittedName>
        <fullName evidence="2">Uncharacterized protein</fullName>
    </submittedName>
</protein>
<evidence type="ECO:0000313" key="3">
    <source>
        <dbReference type="Proteomes" id="UP001437256"/>
    </source>
</evidence>
<reference evidence="2 3" key="1">
    <citation type="submission" date="2024-05" db="EMBL/GenBank/DDBJ databases">
        <title>A draft genome resource for the thread blight pathogen Marasmius tenuissimus strain MS-2.</title>
        <authorList>
            <person name="Yulfo-Soto G.E."/>
            <person name="Baruah I.K."/>
            <person name="Amoako-Attah I."/>
            <person name="Bukari Y."/>
            <person name="Meinhardt L.W."/>
            <person name="Bailey B.A."/>
            <person name="Cohen S.P."/>
        </authorList>
    </citation>
    <scope>NUCLEOTIDE SEQUENCE [LARGE SCALE GENOMIC DNA]</scope>
    <source>
        <strain evidence="2 3">MS-2</strain>
    </source>
</reference>
<dbReference type="EMBL" id="JBBXMP010000021">
    <property type="protein sequence ID" value="KAL0068070.1"/>
    <property type="molecule type" value="Genomic_DNA"/>
</dbReference>
<comment type="caution">
    <text evidence="2">The sequence shown here is derived from an EMBL/GenBank/DDBJ whole genome shotgun (WGS) entry which is preliminary data.</text>
</comment>
<proteinExistence type="predicted"/>
<feature type="compositionally biased region" description="Polar residues" evidence="1">
    <location>
        <begin position="103"/>
        <end position="122"/>
    </location>
</feature>
<dbReference type="Proteomes" id="UP001437256">
    <property type="component" value="Unassembled WGS sequence"/>
</dbReference>
<sequence length="206" mass="23171">MGYHSDNNDLRWLEDNDNEEGALWDDALKQLNSLDENGWLATTETVEETQGTSSIGNLAGGLASAKIHPTWYIRDDRDDYVDNFLLHNSPSKKRKARVRQRGSVMQLSNKQARGEGSTQDPIQHNKSDGWELWNTSTNDQPEVEARSPIIAGRVSGPDGAVRDEDDDNLEAYIEAYQGERAAFIRIRTHVTNGTTWRLATAKRTSK</sequence>
<evidence type="ECO:0000256" key="1">
    <source>
        <dbReference type="SAM" id="MobiDB-lite"/>
    </source>
</evidence>
<feature type="region of interest" description="Disordered" evidence="1">
    <location>
        <begin position="91"/>
        <end position="129"/>
    </location>
</feature>
<name>A0ABR3A284_9AGAR</name>
<keyword evidence="3" id="KW-1185">Reference proteome</keyword>
<feature type="compositionally biased region" description="Basic residues" evidence="1">
    <location>
        <begin position="91"/>
        <end position="100"/>
    </location>
</feature>